<feature type="region of interest" description="Disordered" evidence="1">
    <location>
        <begin position="609"/>
        <end position="644"/>
    </location>
</feature>
<feature type="region of interest" description="Disordered" evidence="1">
    <location>
        <begin position="1"/>
        <end position="88"/>
    </location>
</feature>
<comment type="caution">
    <text evidence="3">The sequence shown here is derived from an EMBL/GenBank/DDBJ whole genome shotgun (WGS) entry which is preliminary data.</text>
</comment>
<keyword evidence="2" id="KW-0472">Membrane</keyword>
<feature type="region of interest" description="Disordered" evidence="1">
    <location>
        <begin position="157"/>
        <end position="216"/>
    </location>
</feature>
<dbReference type="EMBL" id="CAAALY010003020">
    <property type="protein sequence ID" value="VEL08047.1"/>
    <property type="molecule type" value="Genomic_DNA"/>
</dbReference>
<feature type="compositionally biased region" description="Polar residues" evidence="1">
    <location>
        <begin position="14"/>
        <end position="23"/>
    </location>
</feature>
<feature type="compositionally biased region" description="Polar residues" evidence="1">
    <location>
        <begin position="515"/>
        <end position="528"/>
    </location>
</feature>
<feature type="region of interest" description="Disordered" evidence="1">
    <location>
        <begin position="495"/>
        <end position="546"/>
    </location>
</feature>
<feature type="compositionally biased region" description="Basic and acidic residues" evidence="1">
    <location>
        <begin position="615"/>
        <end position="644"/>
    </location>
</feature>
<protein>
    <submittedName>
        <fullName evidence="3">Uncharacterized protein</fullName>
    </submittedName>
</protein>
<gene>
    <name evidence="3" type="ORF">PXEA_LOCUS1487</name>
</gene>
<evidence type="ECO:0000313" key="4">
    <source>
        <dbReference type="Proteomes" id="UP000784294"/>
    </source>
</evidence>
<dbReference type="AlphaFoldDB" id="A0A448WBY5"/>
<evidence type="ECO:0000256" key="1">
    <source>
        <dbReference type="SAM" id="MobiDB-lite"/>
    </source>
</evidence>
<accession>A0A448WBY5</accession>
<feature type="compositionally biased region" description="Low complexity" evidence="1">
    <location>
        <begin position="48"/>
        <end position="59"/>
    </location>
</feature>
<feature type="compositionally biased region" description="Basic and acidic residues" evidence="1">
    <location>
        <begin position="364"/>
        <end position="388"/>
    </location>
</feature>
<evidence type="ECO:0000256" key="2">
    <source>
        <dbReference type="SAM" id="Phobius"/>
    </source>
</evidence>
<reference evidence="3" key="1">
    <citation type="submission" date="2018-11" db="EMBL/GenBank/DDBJ databases">
        <authorList>
            <consortium name="Pathogen Informatics"/>
        </authorList>
    </citation>
    <scope>NUCLEOTIDE SEQUENCE</scope>
</reference>
<keyword evidence="2" id="KW-1133">Transmembrane helix</keyword>
<feature type="compositionally biased region" description="Basic residues" evidence="1">
    <location>
        <begin position="157"/>
        <end position="166"/>
    </location>
</feature>
<dbReference type="Proteomes" id="UP000784294">
    <property type="component" value="Unassembled WGS sequence"/>
</dbReference>
<feature type="compositionally biased region" description="Basic and acidic residues" evidence="1">
    <location>
        <begin position="199"/>
        <end position="213"/>
    </location>
</feature>
<keyword evidence="4" id="KW-1185">Reference proteome</keyword>
<name>A0A448WBY5_9PLAT</name>
<organism evidence="3 4">
    <name type="scientific">Protopolystoma xenopodis</name>
    <dbReference type="NCBI Taxonomy" id="117903"/>
    <lineage>
        <taxon>Eukaryota</taxon>
        <taxon>Metazoa</taxon>
        <taxon>Spiralia</taxon>
        <taxon>Lophotrochozoa</taxon>
        <taxon>Platyhelminthes</taxon>
        <taxon>Monogenea</taxon>
        <taxon>Polyopisthocotylea</taxon>
        <taxon>Polystomatidea</taxon>
        <taxon>Polystomatidae</taxon>
        <taxon>Protopolystoma</taxon>
    </lineage>
</organism>
<feature type="transmembrane region" description="Helical" evidence="2">
    <location>
        <begin position="124"/>
        <end position="146"/>
    </location>
</feature>
<proteinExistence type="predicted"/>
<sequence>MTSPSIGMPKNLSYYKSPQNSELIRQKGTGGSSSKPTESVDRRSGSITTGKGKMATGGKVNWDPDVDSANNRNERPEEAGHREGPSLLEVWKQGKADSREKYLGDPMGQASMADQANQLSSGDIIVLIFVLVCLVGLPLGLIMCCLSSRRRRFNRRRGKYFHHRQRQSQQDLRRQQCRFGTRTDREGATVRLTEEEEGRESGTESGSRRHTDAEALANDSVVMRPNSSKGAINPLISTNIYIAMTPNSDADPPSDTVNSLLRSPPAHSATVAPSLTEKYNSLRLAVAVSDSAKRRLRSLRQTASRSCCSWHEEVSKRDISISLNSSNKMSISRRICKGKRADRGIEEKMMAVAKPSSRLGCVSRGDEVAKSHDGAEPREEDRTAQAEKLRNSWKMARQECQQDTVAHSVRRVCSLKVVQSRRMTFGVQDTQNEADTETGVRAEATKAPIRRRSDCEIASCAVIPRKRALKRSPSMSSPQTLQKIVVTASSFEPLNKKPIKSHSNSQETFAVGQEEQGSPTCETSSDASKTPADPNSGKEKSSSLSSQPCFSVRPILIQSFHSLHRRFSRAPSSRSEDYRKEIRLSLATNPTGFTLANEFEGLGQSKKIQGPTHETWLDVRSNSKSEMKKKPDNEENDKGGAETKLETEEPCLRAKLKPRQARWREAYRQSLAIGVGYSDLGLPQPRRATANYRIHRSISIWSDAERSQLTNPGLMGSMSACALTTRNTSVATREGDTTMQSPSPSPSSLLQLQQMTVPCKTNTQRAESVPVERTNRPVTVVPAGSASTRHSTAMRTAPIAMMDTCARFSPWPIIAKRVTKSEAQSALPLDPTPPKIN</sequence>
<evidence type="ECO:0000313" key="3">
    <source>
        <dbReference type="EMBL" id="VEL08047.1"/>
    </source>
</evidence>
<feature type="region of interest" description="Disordered" evidence="1">
    <location>
        <begin position="363"/>
        <end position="388"/>
    </location>
</feature>
<feature type="compositionally biased region" description="Basic and acidic residues" evidence="1">
    <location>
        <begin position="72"/>
        <end position="84"/>
    </location>
</feature>
<keyword evidence="2" id="KW-0812">Transmembrane</keyword>